<reference evidence="1" key="1">
    <citation type="submission" date="2019-08" db="EMBL/GenBank/DDBJ databases">
        <authorList>
            <person name="Kucharzyk K."/>
            <person name="Murdoch R.W."/>
            <person name="Higgins S."/>
            <person name="Loffler F."/>
        </authorList>
    </citation>
    <scope>NUCLEOTIDE SEQUENCE</scope>
</reference>
<sequence>MGVALNLFVDIQRDVHETAVVPARRHGIHQQGKILLMVQVFVTFLHYFVQDTAHEYACFRLVAQAEVGREVQKMPALPQKAAAEGVDGGNLRFVHQCGLTAQMAISRLLGKPPGKGGGNAAPEFGRRCPCVGNNQKLVDVPPLPGHPVKEPLNQNSGFTRAGGGGHQKTAPTVGNGLTLFGCQRKSHGQCSSHRYLINSRTYGVFFIFSSTEAQNSSLLTDLR</sequence>
<gene>
    <name evidence="1" type="ORF">SDC9_102996</name>
</gene>
<comment type="caution">
    <text evidence="1">The sequence shown here is derived from an EMBL/GenBank/DDBJ whole genome shotgun (WGS) entry which is preliminary data.</text>
</comment>
<name>A0A645B3A9_9ZZZZ</name>
<organism evidence="1">
    <name type="scientific">bioreactor metagenome</name>
    <dbReference type="NCBI Taxonomy" id="1076179"/>
    <lineage>
        <taxon>unclassified sequences</taxon>
        <taxon>metagenomes</taxon>
        <taxon>ecological metagenomes</taxon>
    </lineage>
</organism>
<evidence type="ECO:0000313" key="1">
    <source>
        <dbReference type="EMBL" id="MPM56194.1"/>
    </source>
</evidence>
<dbReference type="AlphaFoldDB" id="A0A645B3A9"/>
<protein>
    <submittedName>
        <fullName evidence="1">Uncharacterized protein</fullName>
    </submittedName>
</protein>
<proteinExistence type="predicted"/>
<dbReference type="EMBL" id="VSSQ01015634">
    <property type="protein sequence ID" value="MPM56194.1"/>
    <property type="molecule type" value="Genomic_DNA"/>
</dbReference>
<accession>A0A645B3A9</accession>